<reference evidence="10" key="1">
    <citation type="submission" date="2016-10" db="EMBL/GenBank/DDBJ databases">
        <authorList>
            <person name="Varghese N."/>
            <person name="Submissions S."/>
        </authorList>
    </citation>
    <scope>NUCLEOTIDE SEQUENCE [LARGE SCALE GENOMIC DNA]</scope>
    <source>
        <strain evidence="10">DSM 16858</strain>
    </source>
</reference>
<name>A0A1I0L5P6_9BACT</name>
<feature type="transmembrane region" description="Helical" evidence="7">
    <location>
        <begin position="69"/>
        <end position="92"/>
    </location>
</feature>
<dbReference type="Pfam" id="PF04039">
    <property type="entry name" value="MnhB"/>
    <property type="match status" value="1"/>
</dbReference>
<keyword evidence="10" id="KW-1185">Reference proteome</keyword>
<dbReference type="AlphaFoldDB" id="A0A1I0L5P6"/>
<keyword evidence="6 7" id="KW-0472">Membrane</keyword>
<evidence type="ECO:0000313" key="10">
    <source>
        <dbReference type="Proteomes" id="UP000199181"/>
    </source>
</evidence>
<dbReference type="RefSeq" id="WP_093525159.1">
    <property type="nucleotide sequence ID" value="NZ_FOIJ01000019.1"/>
</dbReference>
<keyword evidence="5 7" id="KW-1133">Transmembrane helix</keyword>
<dbReference type="PANTHER" id="PTHR33932">
    <property type="entry name" value="NA(+)/H(+) ANTIPORTER SUBUNIT B"/>
    <property type="match status" value="1"/>
</dbReference>
<keyword evidence="3" id="KW-1003">Cell membrane</keyword>
<sequence length="148" mass="15380">MNSVVLRAVARTMTPVLLQLSLVLLVRGHNAPGGGFVGGLMTSAALILYLIAYGTGTVRRLVRVSPLKLMAMGLVVTLGTAALPLVTGQPFLRSAWTELALPWGGHLALGTPMLFDVGVYLVVVGATLGFILALAEGEGSEGGRKEDL</sequence>
<gene>
    <name evidence="9" type="ORF">SAMN05443639_11926</name>
</gene>
<evidence type="ECO:0000256" key="5">
    <source>
        <dbReference type="ARBA" id="ARBA00022989"/>
    </source>
</evidence>
<dbReference type="EMBL" id="FOIJ01000019">
    <property type="protein sequence ID" value="SEU34275.1"/>
    <property type="molecule type" value="Genomic_DNA"/>
</dbReference>
<proteinExistence type="inferred from homology"/>
<evidence type="ECO:0000256" key="1">
    <source>
        <dbReference type="ARBA" id="ARBA00004651"/>
    </source>
</evidence>
<evidence type="ECO:0000259" key="8">
    <source>
        <dbReference type="Pfam" id="PF04039"/>
    </source>
</evidence>
<evidence type="ECO:0000256" key="2">
    <source>
        <dbReference type="ARBA" id="ARBA00009425"/>
    </source>
</evidence>
<evidence type="ECO:0000256" key="6">
    <source>
        <dbReference type="ARBA" id="ARBA00023136"/>
    </source>
</evidence>
<evidence type="ECO:0000256" key="4">
    <source>
        <dbReference type="ARBA" id="ARBA00022692"/>
    </source>
</evidence>
<comment type="subcellular location">
    <subcellularLocation>
        <location evidence="1">Cell membrane</location>
        <topology evidence="1">Multi-pass membrane protein</topology>
    </subcellularLocation>
</comment>
<protein>
    <submittedName>
        <fullName evidence="9">Multisubunit sodium/proton antiporter, MrpB subunit</fullName>
    </submittedName>
</protein>
<dbReference type="PANTHER" id="PTHR33932:SF4">
    <property type="entry name" value="NA(+)_H(+) ANTIPORTER SUBUNIT B"/>
    <property type="match status" value="1"/>
</dbReference>
<feature type="transmembrane region" description="Helical" evidence="7">
    <location>
        <begin position="112"/>
        <end position="135"/>
    </location>
</feature>
<dbReference type="InterPro" id="IPR007182">
    <property type="entry name" value="MnhB"/>
</dbReference>
<accession>A0A1I0L5P6</accession>
<dbReference type="GO" id="GO:0005886">
    <property type="term" value="C:plasma membrane"/>
    <property type="evidence" value="ECO:0007669"/>
    <property type="project" value="UniProtKB-SubCell"/>
</dbReference>
<dbReference type="Proteomes" id="UP000199181">
    <property type="component" value="Unassembled WGS sequence"/>
</dbReference>
<comment type="similarity">
    <text evidence="2">Belongs to the CPA3 antiporters (TC 2.A.63) subunit B family.</text>
</comment>
<evidence type="ECO:0000313" key="9">
    <source>
        <dbReference type="EMBL" id="SEU34275.1"/>
    </source>
</evidence>
<evidence type="ECO:0000256" key="3">
    <source>
        <dbReference type="ARBA" id="ARBA00022475"/>
    </source>
</evidence>
<feature type="domain" description="Na+/H+ antiporter MnhB subunit-related protein" evidence="8">
    <location>
        <begin position="5"/>
        <end position="128"/>
    </location>
</feature>
<dbReference type="InterPro" id="IPR050622">
    <property type="entry name" value="CPA3_antiporter_subunitB"/>
</dbReference>
<keyword evidence="4 7" id="KW-0812">Transmembrane</keyword>
<organism evidence="9 10">
    <name type="scientific">Stigmatella erecta</name>
    <dbReference type="NCBI Taxonomy" id="83460"/>
    <lineage>
        <taxon>Bacteria</taxon>
        <taxon>Pseudomonadati</taxon>
        <taxon>Myxococcota</taxon>
        <taxon>Myxococcia</taxon>
        <taxon>Myxococcales</taxon>
        <taxon>Cystobacterineae</taxon>
        <taxon>Archangiaceae</taxon>
        <taxon>Stigmatella</taxon>
    </lineage>
</organism>
<feature type="transmembrane region" description="Helical" evidence="7">
    <location>
        <begin position="40"/>
        <end position="62"/>
    </location>
</feature>
<evidence type="ECO:0000256" key="7">
    <source>
        <dbReference type="SAM" id="Phobius"/>
    </source>
</evidence>